<sequence length="176" mass="19482">ALGILAVFIAWAIRLIIYRPAYKDIEIVRPEVVTQTIERVIERDRSDNSDTAVIRRINESEGENSNPSPMTPAGGKVVVNYVKFTFVETDEYPGIGSVATGRNYASENDTYPQSQSCYIHKSVYGQAGPVRIDLSEMDGTGKKTTHVDSNLARLSAIPLNSLIKLERLCSFRSKNG</sequence>
<protein>
    <submittedName>
        <fullName evidence="2">Uncharacterized protein</fullName>
    </submittedName>
</protein>
<feature type="region of interest" description="Disordered" evidence="1">
    <location>
        <begin position="51"/>
        <end position="72"/>
    </location>
</feature>
<feature type="non-terminal residue" evidence="2">
    <location>
        <position position="1"/>
    </location>
</feature>
<evidence type="ECO:0000256" key="1">
    <source>
        <dbReference type="SAM" id="MobiDB-lite"/>
    </source>
</evidence>
<reference evidence="2" key="1">
    <citation type="submission" date="2018-05" db="EMBL/GenBank/DDBJ databases">
        <authorList>
            <person name="Lanie J.A."/>
            <person name="Ng W.-L."/>
            <person name="Kazmierczak K.M."/>
            <person name="Andrzejewski T.M."/>
            <person name="Davidsen T.M."/>
            <person name="Wayne K.J."/>
            <person name="Tettelin H."/>
            <person name="Glass J.I."/>
            <person name="Rusch D."/>
            <person name="Podicherti R."/>
            <person name="Tsui H.-C.T."/>
            <person name="Winkler M.E."/>
        </authorList>
    </citation>
    <scope>NUCLEOTIDE SEQUENCE</scope>
</reference>
<proteinExistence type="predicted"/>
<dbReference type="EMBL" id="UINC01166471">
    <property type="protein sequence ID" value="SVD68448.1"/>
    <property type="molecule type" value="Genomic_DNA"/>
</dbReference>
<accession>A0A382XDK1</accession>
<evidence type="ECO:0000313" key="2">
    <source>
        <dbReference type="EMBL" id="SVD68448.1"/>
    </source>
</evidence>
<organism evidence="2">
    <name type="scientific">marine metagenome</name>
    <dbReference type="NCBI Taxonomy" id="408172"/>
    <lineage>
        <taxon>unclassified sequences</taxon>
        <taxon>metagenomes</taxon>
        <taxon>ecological metagenomes</taxon>
    </lineage>
</organism>
<dbReference type="AlphaFoldDB" id="A0A382XDK1"/>
<name>A0A382XDK1_9ZZZZ</name>
<gene>
    <name evidence="2" type="ORF">METZ01_LOCUS421302</name>
</gene>